<evidence type="ECO:0000256" key="3">
    <source>
        <dbReference type="ARBA" id="ARBA00023125"/>
    </source>
</evidence>
<dbReference type="CDD" id="cd17283">
    <property type="entry name" value="RMtype1_S_Hpy180ORF7835P_TRD2-CR2_like"/>
    <property type="match status" value="1"/>
</dbReference>
<dbReference type="RefSeq" id="WP_162151968.1">
    <property type="nucleotide sequence ID" value="NZ_JBBLRN010000004.1"/>
</dbReference>
<organism evidence="5">
    <name type="scientific">Staphylococcus epidermidis</name>
    <dbReference type="NCBI Taxonomy" id="1282"/>
    <lineage>
        <taxon>Bacteria</taxon>
        <taxon>Bacillati</taxon>
        <taxon>Bacillota</taxon>
        <taxon>Bacilli</taxon>
        <taxon>Bacillales</taxon>
        <taxon>Staphylococcaceae</taxon>
        <taxon>Staphylococcus</taxon>
    </lineage>
</organism>
<dbReference type="Pfam" id="PF01420">
    <property type="entry name" value="Methylase_S"/>
    <property type="match status" value="2"/>
</dbReference>
<dbReference type="InterPro" id="IPR000055">
    <property type="entry name" value="Restrct_endonuc_typeI_TRD"/>
</dbReference>
<dbReference type="SUPFAM" id="SSF116734">
    <property type="entry name" value="DNA methylase specificity domain"/>
    <property type="match status" value="2"/>
</dbReference>
<accession>A0A482KFC8</accession>
<feature type="domain" description="Type I restriction modification DNA specificity" evidence="4">
    <location>
        <begin position="2"/>
        <end position="176"/>
    </location>
</feature>
<evidence type="ECO:0000259" key="4">
    <source>
        <dbReference type="Pfam" id="PF01420"/>
    </source>
</evidence>
<dbReference type="CDD" id="cd17262">
    <property type="entry name" value="RMtype1_S_Aco12261I-TRD2-CR2"/>
    <property type="match status" value="1"/>
</dbReference>
<evidence type="ECO:0000256" key="1">
    <source>
        <dbReference type="ARBA" id="ARBA00010923"/>
    </source>
</evidence>
<dbReference type="GO" id="GO:0003677">
    <property type="term" value="F:DNA binding"/>
    <property type="evidence" value="ECO:0007669"/>
    <property type="project" value="UniProtKB-KW"/>
</dbReference>
<protein>
    <submittedName>
        <fullName evidence="5">Type I restriction-modification system specificity subunit</fullName>
    </submittedName>
</protein>
<dbReference type="EMBL" id="MK078515">
    <property type="protein sequence ID" value="QBP79279.1"/>
    <property type="molecule type" value="Genomic_DNA"/>
</dbReference>
<comment type="similarity">
    <text evidence="1">Belongs to the type-I restriction system S methylase family.</text>
</comment>
<sequence>MEYKISDLCDIRRGASPRPIKNYIVDSYDNSLPWVKIADATKDLSRYIYDTKERVSLEGSKKSVEVLPGDLILSNSATPGLPKFMKIKACIHDGWLLLRNFKNVRKEFLYYILLLNRQKLLQLSNGSVFNNLKTDIVKNYIVDIPSIKKQDKILKIIGNIEDKLDVNNKLIANLEELSQTLFKRWFIDFEFPDRNGAPYKSSGGEMIDSELGEIPKNWSIKTVKETAESFNSIRKPLSKLEREKRESIYPYYGATKIIDYVDNYIFDGKYILVGEDGTVQTETDNPFIQYVWGKFWVSNHAHILKGKLISDELLMLYLTNTNVAPYITGAVQPKLNKKNLNSIKFVIADKETIIKFENSIKSYFQKIRILNKENKKLIELRDTLLPKLMSGEIEIPDDIEVNSDELSI</sequence>
<keyword evidence="3" id="KW-0238">DNA-binding</keyword>
<dbReference type="AlphaFoldDB" id="A0A482KFC8"/>
<keyword evidence="2" id="KW-0680">Restriction system</keyword>
<dbReference type="PANTHER" id="PTHR30408:SF13">
    <property type="entry name" value="TYPE I RESTRICTION ENZYME HINDI SPECIFICITY SUBUNIT"/>
    <property type="match status" value="1"/>
</dbReference>
<dbReference type="PANTHER" id="PTHR30408">
    <property type="entry name" value="TYPE-1 RESTRICTION ENZYME ECOKI SPECIFICITY PROTEIN"/>
    <property type="match status" value="1"/>
</dbReference>
<proteinExistence type="inferred from homology"/>
<dbReference type="InterPro" id="IPR044946">
    <property type="entry name" value="Restrct_endonuc_typeI_TRD_sf"/>
</dbReference>
<feature type="domain" description="Type I restriction modification DNA specificity" evidence="4">
    <location>
        <begin position="215"/>
        <end position="375"/>
    </location>
</feature>
<name>A0A482KFC8_STAEP</name>
<dbReference type="Gene3D" id="3.90.220.20">
    <property type="entry name" value="DNA methylase specificity domains"/>
    <property type="match status" value="2"/>
</dbReference>
<reference evidence="5" key="1">
    <citation type="submission" date="2018-10" db="EMBL/GenBank/DDBJ databases">
        <title>First Description of Arginine Catabolic Mobile Element (ACME) Type VI Harboring the kdp Operon Only in Staphylococcus epidermidis Using Short and Long Read Whole Genome Sequencing: Further Evidence of ACME Diversity.</title>
        <authorList>
            <person name="McManus B.A."/>
            <person name="O'Connor A.M."/>
            <person name="Egan S."/>
            <person name="Flanagan P.R."/>
            <person name="Coleman D.C."/>
        </authorList>
    </citation>
    <scope>NUCLEOTIDE SEQUENCE</scope>
    <source>
        <strain evidence="5">300OR1</strain>
    </source>
</reference>
<dbReference type="InterPro" id="IPR052021">
    <property type="entry name" value="Type-I_RS_S_subunit"/>
</dbReference>
<evidence type="ECO:0000256" key="2">
    <source>
        <dbReference type="ARBA" id="ARBA00022747"/>
    </source>
</evidence>
<gene>
    <name evidence="5" type="primary">hsdS</name>
</gene>
<evidence type="ECO:0000313" key="5">
    <source>
        <dbReference type="EMBL" id="QBP79279.1"/>
    </source>
</evidence>
<dbReference type="GO" id="GO:0009307">
    <property type="term" value="P:DNA restriction-modification system"/>
    <property type="evidence" value="ECO:0007669"/>
    <property type="project" value="UniProtKB-KW"/>
</dbReference>